<evidence type="ECO:0000256" key="2">
    <source>
        <dbReference type="ARBA" id="ARBA00008837"/>
    </source>
</evidence>
<dbReference type="SUPFAM" id="SSF46689">
    <property type="entry name" value="Homeodomain-like"/>
    <property type="match status" value="1"/>
</dbReference>
<dbReference type="PANTHER" id="PTHR16184">
    <property type="entry name" value="ELONGATOR COMPLEX PROTEIN 6"/>
    <property type="match status" value="1"/>
</dbReference>
<dbReference type="PANTHER" id="PTHR16184:SF6">
    <property type="entry name" value="ELONGATOR COMPLEX PROTEIN 6"/>
    <property type="match status" value="1"/>
</dbReference>
<evidence type="ECO:0000256" key="3">
    <source>
        <dbReference type="SAM" id="MobiDB-lite"/>
    </source>
</evidence>
<dbReference type="InterPro" id="IPR018627">
    <property type="entry name" value="ELP6"/>
</dbReference>
<dbReference type="SMART" id="SM00717">
    <property type="entry name" value="SANT"/>
    <property type="match status" value="1"/>
</dbReference>
<sequence length="757" mass="84160">MDEWCTPKPQKDVRCEPKGTVASSFSSRAAPPPHFSMKNMFGAQVEPLFTQMDSQLDLTLGSEGSSDDALFREEPQDPDITTHDLTARSSATLDLEREDDSASEQHLGTKARNDEEQPHGNPDLREKGKGRDVLENMMEPPPASPPGVISSSIFEDESLIEQPFARLTLKELACFLRGLRSMSTKEVSIILDSVAEEVEESLRNREEGEEAEEDMSSLVQALKNIYRKRQLAHRPSRAVDKAGAELAVEELDERIVDSEEVYVDIDIVPPSDAFNHVRRMRRRGDVESATPEMGEKEGELAGSATEEDLFEGDIDNQRDVEGVVSPPIPSSTEERQFRKRDRPASPRTSPAMKKRRGVYRRVIMDASNEVLSEEAIKGAANIPYTPTKRMTPLPPLTFDSDEEQEDGTAASRRQLHEDQSYSEKAPSSQKGRRIPFPIQPPSSSSPRRNQRKRTRLAWTPRQTDCLEKGMEEYGTSWAAILSRYGGTSGLLAGKTQVQLKDKARNERKRRVKVAFHFPDGQGPLPQGRHFQILNTLHADGGFLVHALLAHAVQAGQPTVLFSCTHPWSHYANIGRKLTVPLVSAQEKGDLVLVDGRAAHIQDMSGSIAIDQLFQEFSQRILSQKASSKPPCLILDDVDTLLDLGTSPESLCELLDACVSLMNQVNGVLISRWRTDEALLTDQEGGYDRCLRQAVHRADILLTVQALSSGKARDVDGQLTLTRGPRNMDGWFQASTWHYHLSDGDVQLFPQGMSSGVL</sequence>
<evidence type="ECO:0000313" key="6">
    <source>
        <dbReference type="Proteomes" id="UP000267251"/>
    </source>
</evidence>
<organism evidence="5 6">
    <name type="scientific">Piptocephalis cylindrospora</name>
    <dbReference type="NCBI Taxonomy" id="1907219"/>
    <lineage>
        <taxon>Eukaryota</taxon>
        <taxon>Fungi</taxon>
        <taxon>Fungi incertae sedis</taxon>
        <taxon>Zoopagomycota</taxon>
        <taxon>Zoopagomycotina</taxon>
        <taxon>Zoopagomycetes</taxon>
        <taxon>Zoopagales</taxon>
        <taxon>Piptocephalidaceae</taxon>
        <taxon>Piptocephalis</taxon>
    </lineage>
</organism>
<feature type="compositionally biased region" description="Basic and acidic residues" evidence="3">
    <location>
        <begin position="111"/>
        <end position="129"/>
    </location>
</feature>
<dbReference type="GO" id="GO:0033588">
    <property type="term" value="C:elongator holoenzyme complex"/>
    <property type="evidence" value="ECO:0007669"/>
    <property type="project" value="InterPro"/>
</dbReference>
<dbReference type="EMBL" id="KZ987759">
    <property type="protein sequence ID" value="RKP15082.1"/>
    <property type="molecule type" value="Genomic_DNA"/>
</dbReference>
<dbReference type="InterPro" id="IPR001005">
    <property type="entry name" value="SANT/Myb"/>
</dbReference>
<dbReference type="GO" id="GO:0002098">
    <property type="term" value="P:tRNA wobble uridine modification"/>
    <property type="evidence" value="ECO:0007669"/>
    <property type="project" value="InterPro"/>
</dbReference>
<gene>
    <name evidence="5" type="ORF">BJ684DRAFT_14632</name>
</gene>
<accession>A0A4P9Y8F9</accession>
<protein>
    <recommendedName>
        <fullName evidence="4">Myb-like domain-containing protein</fullName>
    </recommendedName>
</protein>
<evidence type="ECO:0000256" key="1">
    <source>
        <dbReference type="ARBA" id="ARBA00005043"/>
    </source>
</evidence>
<dbReference type="UniPathway" id="UPA00988"/>
<feature type="region of interest" description="Disordered" evidence="3">
    <location>
        <begin position="58"/>
        <end position="129"/>
    </location>
</feature>
<proteinExistence type="inferred from homology"/>
<evidence type="ECO:0000259" key="4">
    <source>
        <dbReference type="SMART" id="SM00717"/>
    </source>
</evidence>
<keyword evidence="6" id="KW-1185">Reference proteome</keyword>
<reference evidence="6" key="1">
    <citation type="journal article" date="2018" name="Nat. Microbiol.">
        <title>Leveraging single-cell genomics to expand the fungal tree of life.</title>
        <authorList>
            <person name="Ahrendt S.R."/>
            <person name="Quandt C.A."/>
            <person name="Ciobanu D."/>
            <person name="Clum A."/>
            <person name="Salamov A."/>
            <person name="Andreopoulos B."/>
            <person name="Cheng J.F."/>
            <person name="Woyke T."/>
            <person name="Pelin A."/>
            <person name="Henrissat B."/>
            <person name="Reynolds N.K."/>
            <person name="Benny G.L."/>
            <person name="Smith M.E."/>
            <person name="James T.Y."/>
            <person name="Grigoriev I.V."/>
        </authorList>
    </citation>
    <scope>NUCLEOTIDE SEQUENCE [LARGE SCALE GENOMIC DNA]</scope>
</reference>
<comment type="similarity">
    <text evidence="2">Belongs to the ELP6 family.</text>
</comment>
<dbReference type="Pfam" id="PF09807">
    <property type="entry name" value="ELP6"/>
    <property type="match status" value="1"/>
</dbReference>
<dbReference type="InterPro" id="IPR009057">
    <property type="entry name" value="Homeodomain-like_sf"/>
</dbReference>
<name>A0A4P9Y8F9_9FUNG</name>
<feature type="region of interest" description="Disordered" evidence="3">
    <location>
        <begin position="285"/>
        <end position="356"/>
    </location>
</feature>
<dbReference type="InterPro" id="IPR027417">
    <property type="entry name" value="P-loop_NTPase"/>
</dbReference>
<dbReference type="Proteomes" id="UP000267251">
    <property type="component" value="Unassembled WGS sequence"/>
</dbReference>
<evidence type="ECO:0000313" key="5">
    <source>
        <dbReference type="EMBL" id="RKP15082.1"/>
    </source>
</evidence>
<comment type="pathway">
    <text evidence="1">tRNA modification; 5-methoxycarbonylmethyl-2-thiouridine-tRNA biosynthesis.</text>
</comment>
<feature type="compositionally biased region" description="Basic and acidic residues" evidence="3">
    <location>
        <begin position="69"/>
        <end position="86"/>
    </location>
</feature>
<feature type="region of interest" description="Disordered" evidence="3">
    <location>
        <begin position="1"/>
        <end position="32"/>
    </location>
</feature>
<dbReference type="AlphaFoldDB" id="A0A4P9Y8F9"/>
<dbReference type="Gene3D" id="1.10.10.60">
    <property type="entry name" value="Homeodomain-like"/>
    <property type="match status" value="1"/>
</dbReference>
<dbReference type="OrthoDB" id="3366990at2759"/>
<dbReference type="CDD" id="cd11660">
    <property type="entry name" value="SANT_TRF"/>
    <property type="match status" value="1"/>
</dbReference>
<feature type="domain" description="Myb-like" evidence="4">
    <location>
        <begin position="454"/>
        <end position="509"/>
    </location>
</feature>
<feature type="compositionally biased region" description="Acidic residues" evidence="3">
    <location>
        <begin position="305"/>
        <end position="314"/>
    </location>
</feature>
<feature type="region of interest" description="Disordered" evidence="3">
    <location>
        <begin position="384"/>
        <end position="459"/>
    </location>
</feature>
<dbReference type="Gene3D" id="3.40.50.300">
    <property type="entry name" value="P-loop containing nucleotide triphosphate hydrolases"/>
    <property type="match status" value="1"/>
</dbReference>